<evidence type="ECO:0000256" key="5">
    <source>
        <dbReference type="ARBA" id="ARBA00022516"/>
    </source>
</evidence>
<keyword evidence="9 14" id="KW-0256">Endoplasmic reticulum</keyword>
<feature type="transmembrane region" description="Helical" evidence="14">
    <location>
        <begin position="22"/>
        <end position="43"/>
    </location>
</feature>
<dbReference type="InterPro" id="IPR007130">
    <property type="entry name" value="DAGAT"/>
</dbReference>
<keyword evidence="8" id="KW-0319">Glycerol metabolism</keyword>
<keyword evidence="12 14" id="KW-0472">Membrane</keyword>
<dbReference type="EMBL" id="KV784353">
    <property type="protein sequence ID" value="OEU21908.1"/>
    <property type="molecule type" value="Genomic_DNA"/>
</dbReference>
<evidence type="ECO:0000313" key="16">
    <source>
        <dbReference type="Proteomes" id="UP000095751"/>
    </source>
</evidence>
<evidence type="ECO:0000256" key="12">
    <source>
        <dbReference type="ARBA" id="ARBA00023136"/>
    </source>
</evidence>
<evidence type="ECO:0000256" key="13">
    <source>
        <dbReference type="ARBA" id="ARBA00023315"/>
    </source>
</evidence>
<dbReference type="GO" id="GO:0005789">
    <property type="term" value="C:endoplasmic reticulum membrane"/>
    <property type="evidence" value="ECO:0007669"/>
    <property type="project" value="UniProtKB-SubCell"/>
</dbReference>
<evidence type="ECO:0000256" key="1">
    <source>
        <dbReference type="ARBA" id="ARBA00004477"/>
    </source>
</evidence>
<dbReference type="EC" id="2.3.1.-" evidence="14"/>
<comment type="subcellular location">
    <subcellularLocation>
        <location evidence="1 14">Endoplasmic reticulum membrane</location>
        <topology evidence="1 14">Multi-pass membrane protein</topology>
    </subcellularLocation>
</comment>
<keyword evidence="11" id="KW-0443">Lipid metabolism</keyword>
<dbReference type="GO" id="GO:0019432">
    <property type="term" value="P:triglyceride biosynthetic process"/>
    <property type="evidence" value="ECO:0007669"/>
    <property type="project" value="TreeGrafter"/>
</dbReference>
<accession>A0A1E7FUR8</accession>
<comment type="pathway">
    <text evidence="2">Glycerolipid metabolism; triacylglycerol biosynthesis.</text>
</comment>
<dbReference type="OrthoDB" id="264532at2759"/>
<keyword evidence="13" id="KW-0012">Acyltransferase</keyword>
<evidence type="ECO:0000256" key="14">
    <source>
        <dbReference type="RuleBase" id="RU367023"/>
    </source>
</evidence>
<evidence type="ECO:0000256" key="4">
    <source>
        <dbReference type="ARBA" id="ARBA00005420"/>
    </source>
</evidence>
<feature type="transmembrane region" description="Helical" evidence="14">
    <location>
        <begin position="83"/>
        <end position="106"/>
    </location>
</feature>
<proteinExistence type="inferred from homology"/>
<keyword evidence="10 14" id="KW-1133">Transmembrane helix</keyword>
<dbReference type="KEGG" id="fcy:FRACYDRAFT_232054"/>
<dbReference type="CDD" id="cd07987">
    <property type="entry name" value="LPLAT_MGAT-like"/>
    <property type="match status" value="1"/>
</dbReference>
<dbReference type="Proteomes" id="UP000095751">
    <property type="component" value="Unassembled WGS sequence"/>
</dbReference>
<evidence type="ECO:0000256" key="3">
    <source>
        <dbReference type="ARBA" id="ARBA00005189"/>
    </source>
</evidence>
<dbReference type="Pfam" id="PF03982">
    <property type="entry name" value="DAGAT"/>
    <property type="match status" value="1"/>
</dbReference>
<dbReference type="PANTHER" id="PTHR12317:SF0">
    <property type="entry name" value="ACYLTRANSFERASE"/>
    <property type="match status" value="1"/>
</dbReference>
<dbReference type="GO" id="GO:0006071">
    <property type="term" value="P:glycerol metabolic process"/>
    <property type="evidence" value="ECO:0007669"/>
    <property type="project" value="UniProtKB-KW"/>
</dbReference>
<sequence>MSQQHENNTSCSYRSLPWASELIWFPVAVTTACLHYVTSPLGFELVMSGLVVGGFFGLILIPILFGVGIVYLLEYTQLLPSNFVWMVAQWFIIPFSIYYVVFILIFNQQHLSVKDANCCPNNRNILERASAKFLYSHQDYLQMTCVPWSSSESDDNNNDNDVAKLPPHKQYVIAVHPHGIHCTPLGLFSTVGSSFDVQFPGLVGCKLTGLAATIIFKIPLVREMFLNMGYVDASRTVASKVLEEGRSLFVCTGGEEESMYTTPGKDTVVLKRRKGFVRLALSYGADLVPVFGVGNNDLYTTYSFLLGPRLWIQKNFGIALPLFHGRWGTPIPHKRQVRVLIGKPISTPRPKVIGAKPDDDLVDEYHTKYINALIELHSKNVKDRILEIR</sequence>
<protein>
    <recommendedName>
        <fullName evidence="14">Acyltransferase</fullName>
        <ecNumber evidence="14">2.3.1.-</ecNumber>
    </recommendedName>
</protein>
<evidence type="ECO:0000256" key="6">
    <source>
        <dbReference type="ARBA" id="ARBA00022679"/>
    </source>
</evidence>
<organism evidence="15 16">
    <name type="scientific">Fragilariopsis cylindrus CCMP1102</name>
    <dbReference type="NCBI Taxonomy" id="635003"/>
    <lineage>
        <taxon>Eukaryota</taxon>
        <taxon>Sar</taxon>
        <taxon>Stramenopiles</taxon>
        <taxon>Ochrophyta</taxon>
        <taxon>Bacillariophyta</taxon>
        <taxon>Bacillariophyceae</taxon>
        <taxon>Bacillariophycidae</taxon>
        <taxon>Bacillariales</taxon>
        <taxon>Bacillariaceae</taxon>
        <taxon>Fragilariopsis</taxon>
    </lineage>
</organism>
<evidence type="ECO:0000313" key="15">
    <source>
        <dbReference type="EMBL" id="OEU21908.1"/>
    </source>
</evidence>
<evidence type="ECO:0000256" key="9">
    <source>
        <dbReference type="ARBA" id="ARBA00022824"/>
    </source>
</evidence>
<keyword evidence="7 14" id="KW-0812">Transmembrane</keyword>
<dbReference type="PANTHER" id="PTHR12317">
    <property type="entry name" value="DIACYLGLYCEROL O-ACYLTRANSFERASE"/>
    <property type="match status" value="1"/>
</dbReference>
<dbReference type="GO" id="GO:0004144">
    <property type="term" value="F:diacylglycerol O-acyltransferase activity"/>
    <property type="evidence" value="ECO:0007669"/>
    <property type="project" value="TreeGrafter"/>
</dbReference>
<evidence type="ECO:0000256" key="11">
    <source>
        <dbReference type="ARBA" id="ARBA00023098"/>
    </source>
</evidence>
<name>A0A1E7FUR8_9STRA</name>
<gene>
    <name evidence="15" type="ORF">FRACYDRAFT_232054</name>
</gene>
<evidence type="ECO:0000256" key="10">
    <source>
        <dbReference type="ARBA" id="ARBA00022989"/>
    </source>
</evidence>
<evidence type="ECO:0000256" key="8">
    <source>
        <dbReference type="ARBA" id="ARBA00022798"/>
    </source>
</evidence>
<reference evidence="15 16" key="1">
    <citation type="submission" date="2016-09" db="EMBL/GenBank/DDBJ databases">
        <title>Extensive genetic diversity and differential bi-allelic expression allows diatom success in the polar Southern Ocean.</title>
        <authorList>
            <consortium name="DOE Joint Genome Institute"/>
            <person name="Mock T."/>
            <person name="Otillar R.P."/>
            <person name="Strauss J."/>
            <person name="Dupont C."/>
            <person name="Frickenhaus S."/>
            <person name="Maumus F."/>
            <person name="Mcmullan M."/>
            <person name="Sanges R."/>
            <person name="Schmutz J."/>
            <person name="Toseland A."/>
            <person name="Valas R."/>
            <person name="Veluchamy A."/>
            <person name="Ward B.J."/>
            <person name="Allen A."/>
            <person name="Barry K."/>
            <person name="Falciatore A."/>
            <person name="Ferrante M."/>
            <person name="Fortunato A.E."/>
            <person name="Gloeckner G."/>
            <person name="Gruber A."/>
            <person name="Hipkin R."/>
            <person name="Janech M."/>
            <person name="Kroth P."/>
            <person name="Leese F."/>
            <person name="Lindquist E."/>
            <person name="Lyon B.R."/>
            <person name="Martin J."/>
            <person name="Mayer C."/>
            <person name="Parker M."/>
            <person name="Quesneville H."/>
            <person name="Raymond J."/>
            <person name="Uhlig C."/>
            <person name="Valentin K.U."/>
            <person name="Worden A.Z."/>
            <person name="Armbrust E.V."/>
            <person name="Bowler C."/>
            <person name="Green B."/>
            <person name="Moulton V."/>
            <person name="Van Oosterhout C."/>
            <person name="Grigoriev I."/>
        </authorList>
    </citation>
    <scope>NUCLEOTIDE SEQUENCE [LARGE SCALE GENOMIC DNA]</scope>
    <source>
        <strain evidence="15 16">CCMP1102</strain>
    </source>
</reference>
<comment type="similarity">
    <text evidence="4 14">Belongs to the diacylglycerol acyltransferase family.</text>
</comment>
<keyword evidence="16" id="KW-1185">Reference proteome</keyword>
<evidence type="ECO:0000256" key="7">
    <source>
        <dbReference type="ARBA" id="ARBA00022692"/>
    </source>
</evidence>
<comment type="pathway">
    <text evidence="3">Lipid metabolism.</text>
</comment>
<keyword evidence="5" id="KW-0444">Lipid biosynthesis</keyword>
<evidence type="ECO:0000256" key="2">
    <source>
        <dbReference type="ARBA" id="ARBA00004771"/>
    </source>
</evidence>
<keyword evidence="6 14" id="KW-0808">Transferase</keyword>
<feature type="transmembrane region" description="Helical" evidence="14">
    <location>
        <begin position="50"/>
        <end position="71"/>
    </location>
</feature>
<dbReference type="AlphaFoldDB" id="A0A1E7FUR8"/>
<dbReference type="InParanoid" id="A0A1E7FUR8"/>